<dbReference type="AlphaFoldDB" id="A0A2J6TWS1"/>
<protein>
    <submittedName>
        <fullName evidence="1">Uncharacterized protein</fullName>
    </submittedName>
</protein>
<name>A0A2J6TWS1_9HELO</name>
<dbReference type="Proteomes" id="UP000235371">
    <property type="component" value="Unassembled WGS sequence"/>
</dbReference>
<evidence type="ECO:0000313" key="1">
    <source>
        <dbReference type="EMBL" id="PMD67455.1"/>
    </source>
</evidence>
<proteinExistence type="predicted"/>
<dbReference type="EMBL" id="KZ613740">
    <property type="protein sequence ID" value="PMD67455.1"/>
    <property type="molecule type" value="Genomic_DNA"/>
</dbReference>
<dbReference type="InParanoid" id="A0A2J6TWS1"/>
<reference evidence="1 2" key="1">
    <citation type="submission" date="2016-04" db="EMBL/GenBank/DDBJ databases">
        <title>A degradative enzymes factory behind the ericoid mycorrhizal symbiosis.</title>
        <authorList>
            <consortium name="DOE Joint Genome Institute"/>
            <person name="Martino E."/>
            <person name="Morin E."/>
            <person name="Grelet G."/>
            <person name="Kuo A."/>
            <person name="Kohler A."/>
            <person name="Daghino S."/>
            <person name="Barry K."/>
            <person name="Choi C."/>
            <person name="Cichocki N."/>
            <person name="Clum A."/>
            <person name="Copeland A."/>
            <person name="Hainaut M."/>
            <person name="Haridas S."/>
            <person name="Labutti K."/>
            <person name="Lindquist E."/>
            <person name="Lipzen A."/>
            <person name="Khouja H.-R."/>
            <person name="Murat C."/>
            <person name="Ohm R."/>
            <person name="Olson A."/>
            <person name="Spatafora J."/>
            <person name="Veneault-Fourrey C."/>
            <person name="Henrissat B."/>
            <person name="Grigoriev I."/>
            <person name="Martin F."/>
            <person name="Perotto S."/>
        </authorList>
    </citation>
    <scope>NUCLEOTIDE SEQUENCE [LARGE SCALE GENOMIC DNA]</scope>
    <source>
        <strain evidence="1 2">E</strain>
    </source>
</reference>
<keyword evidence="2" id="KW-1185">Reference proteome</keyword>
<dbReference type="RefSeq" id="XP_024744359.1">
    <property type="nucleotide sequence ID" value="XM_024873593.1"/>
</dbReference>
<sequence>FKVIRKILEDPAIFLENIYNINKTGIILYILGSIKILINKNNLQNYKDISIKYIIVTIIKYINTNNKSLLLIII</sequence>
<organism evidence="1 2">
    <name type="scientific">Hyaloscypha bicolor E</name>
    <dbReference type="NCBI Taxonomy" id="1095630"/>
    <lineage>
        <taxon>Eukaryota</taxon>
        <taxon>Fungi</taxon>
        <taxon>Dikarya</taxon>
        <taxon>Ascomycota</taxon>
        <taxon>Pezizomycotina</taxon>
        <taxon>Leotiomycetes</taxon>
        <taxon>Helotiales</taxon>
        <taxon>Hyaloscyphaceae</taxon>
        <taxon>Hyaloscypha</taxon>
        <taxon>Hyaloscypha bicolor</taxon>
    </lineage>
</organism>
<gene>
    <name evidence="1" type="ORF">K444DRAFT_515379</name>
</gene>
<dbReference type="GeneID" id="36581673"/>
<feature type="non-terminal residue" evidence="1">
    <location>
        <position position="1"/>
    </location>
</feature>
<evidence type="ECO:0000313" key="2">
    <source>
        <dbReference type="Proteomes" id="UP000235371"/>
    </source>
</evidence>
<accession>A0A2J6TWS1</accession>